<organism evidence="2 3">
    <name type="scientific">Sphingobium soli</name>
    <dbReference type="NCBI Taxonomy" id="1591116"/>
    <lineage>
        <taxon>Bacteria</taxon>
        <taxon>Pseudomonadati</taxon>
        <taxon>Pseudomonadota</taxon>
        <taxon>Alphaproteobacteria</taxon>
        <taxon>Sphingomonadales</taxon>
        <taxon>Sphingomonadaceae</taxon>
        <taxon>Sphingobium</taxon>
    </lineage>
</organism>
<sequence length="75" mass="8149">MKFVKLLTSAHVNGVLRHPDEGVLHVTNEEAERLFDNETAEDVSADFDEEQAKDAPKDTINTGGSAKKPAAGKQE</sequence>
<proteinExistence type="predicted"/>
<evidence type="ECO:0000256" key="1">
    <source>
        <dbReference type="SAM" id="MobiDB-lite"/>
    </source>
</evidence>
<keyword evidence="3" id="KW-1185">Reference proteome</keyword>
<dbReference type="EMBL" id="JAJGNP010000021">
    <property type="protein sequence ID" value="MCC4234536.1"/>
    <property type="molecule type" value="Genomic_DNA"/>
</dbReference>
<evidence type="ECO:0000313" key="2">
    <source>
        <dbReference type="EMBL" id="MCC4234536.1"/>
    </source>
</evidence>
<accession>A0ABS8HAE3</accession>
<feature type="region of interest" description="Disordered" evidence="1">
    <location>
        <begin position="44"/>
        <end position="75"/>
    </location>
</feature>
<name>A0ABS8HAE3_9SPHN</name>
<reference evidence="2 3" key="1">
    <citation type="submission" date="2021-10" db="EMBL/GenBank/DDBJ databases">
        <title>The diversity and Nitrogen Metabolism of Culturable Nitrate-Utilizing Bacteria Within the Oxygen Minimum Zone of the Changjiang (Yangtze River)Estuary.</title>
        <authorList>
            <person name="Zhang D."/>
            <person name="Zheng J."/>
            <person name="Liu S."/>
            <person name="He W."/>
        </authorList>
    </citation>
    <scope>NUCLEOTIDE SEQUENCE [LARGE SCALE GENOMIC DNA]</scope>
    <source>
        <strain evidence="2 3">FXH275-2</strain>
    </source>
</reference>
<comment type="caution">
    <text evidence="2">The sequence shown here is derived from an EMBL/GenBank/DDBJ whole genome shotgun (WGS) entry which is preliminary data.</text>
</comment>
<dbReference type="Proteomes" id="UP001198830">
    <property type="component" value="Unassembled WGS sequence"/>
</dbReference>
<gene>
    <name evidence="2" type="ORF">LL253_17835</name>
</gene>
<dbReference type="RefSeq" id="WP_228228027.1">
    <property type="nucleotide sequence ID" value="NZ_JAJGNP010000021.1"/>
</dbReference>
<protein>
    <submittedName>
        <fullName evidence="2">Uncharacterized protein</fullName>
    </submittedName>
</protein>
<evidence type="ECO:0000313" key="3">
    <source>
        <dbReference type="Proteomes" id="UP001198830"/>
    </source>
</evidence>